<proteinExistence type="predicted"/>
<dbReference type="InterPro" id="IPR036388">
    <property type="entry name" value="WH-like_DNA-bd_sf"/>
</dbReference>
<name>A0A7D4A7S5_ACTVE</name>
<evidence type="ECO:0000313" key="3">
    <source>
        <dbReference type="EMBL" id="QKG27184.1"/>
    </source>
</evidence>
<evidence type="ECO:0000259" key="2">
    <source>
        <dbReference type="Pfam" id="PF08279"/>
    </source>
</evidence>
<keyword evidence="4" id="KW-1185">Reference proteome</keyword>
<dbReference type="Gene3D" id="1.10.10.10">
    <property type="entry name" value="Winged helix-like DNA-binding domain superfamily/Winged helix DNA-binding domain"/>
    <property type="match status" value="1"/>
</dbReference>
<dbReference type="PANTHER" id="PTHR34580">
    <property type="match status" value="1"/>
</dbReference>
<evidence type="ECO:0000313" key="4">
    <source>
        <dbReference type="Proteomes" id="UP000501240"/>
    </source>
</evidence>
<accession>A0A7D4A7S5</accession>
<dbReference type="Pfam" id="PF08279">
    <property type="entry name" value="HTH_11"/>
    <property type="match status" value="1"/>
</dbReference>
<dbReference type="AlphaFoldDB" id="A0A7D4A7S5"/>
<protein>
    <submittedName>
        <fullName evidence="3">DeoR family transcriptional regulator</fullName>
    </submittedName>
</protein>
<dbReference type="SUPFAM" id="SSF46785">
    <property type="entry name" value="Winged helix' DNA-binding domain"/>
    <property type="match status" value="1"/>
</dbReference>
<dbReference type="RefSeq" id="WP_246342560.1">
    <property type="nucleotide sequence ID" value="NZ_CP053892.1"/>
</dbReference>
<dbReference type="InterPro" id="IPR013196">
    <property type="entry name" value="HTH_11"/>
</dbReference>
<dbReference type="PANTHER" id="PTHR34580:SF3">
    <property type="entry name" value="PROTEIN PAFB"/>
    <property type="match status" value="1"/>
</dbReference>
<feature type="region of interest" description="Disordered" evidence="1">
    <location>
        <begin position="107"/>
        <end position="132"/>
    </location>
</feature>
<reference evidence="3 4" key="1">
    <citation type="submission" date="2020-05" db="EMBL/GenBank/DDBJ databases">
        <title>Actinomadura verrucosospora NRRL-B18236 (PFL_A860) Genome sequencing and assembly.</title>
        <authorList>
            <person name="Samborskyy M."/>
        </authorList>
    </citation>
    <scope>NUCLEOTIDE SEQUENCE [LARGE SCALE GENOMIC DNA]</scope>
    <source>
        <strain evidence="3 4">NRRL:B18236</strain>
    </source>
</reference>
<dbReference type="EMBL" id="CP053892">
    <property type="protein sequence ID" value="QKG27184.1"/>
    <property type="molecule type" value="Genomic_DNA"/>
</dbReference>
<dbReference type="Proteomes" id="UP000501240">
    <property type="component" value="Chromosome"/>
</dbReference>
<feature type="domain" description="Helix-turn-helix type 11" evidence="2">
    <location>
        <begin position="7"/>
        <end position="54"/>
    </location>
</feature>
<organism evidence="3 4">
    <name type="scientific">Actinomadura verrucosospora</name>
    <dbReference type="NCBI Taxonomy" id="46165"/>
    <lineage>
        <taxon>Bacteria</taxon>
        <taxon>Bacillati</taxon>
        <taxon>Actinomycetota</taxon>
        <taxon>Actinomycetes</taxon>
        <taxon>Streptosporangiales</taxon>
        <taxon>Thermomonosporaceae</taxon>
        <taxon>Actinomadura</taxon>
    </lineage>
</organism>
<sequence length="132" mass="14423">MLTLVGLQQRREWTGPELADRLGVTARTVRRDVERLRTLGYPVHATQGVGGGYQLGRGQVLPPLLLNDEEAIATAVSLLVSAVASASDAALRALAKLDRVLPTRLRDEVRPPPARWSPLAESVRRSTPPRRC</sequence>
<gene>
    <name evidence="3" type="ORF">ACTIVE_8837</name>
</gene>
<dbReference type="InterPro" id="IPR051534">
    <property type="entry name" value="CBASS_pafABC_assoc_protein"/>
</dbReference>
<dbReference type="InterPro" id="IPR036390">
    <property type="entry name" value="WH_DNA-bd_sf"/>
</dbReference>
<evidence type="ECO:0000256" key="1">
    <source>
        <dbReference type="SAM" id="MobiDB-lite"/>
    </source>
</evidence>